<feature type="domain" description="Zinc finger Sec23/Sec24-type" evidence="14">
    <location>
        <begin position="226"/>
        <end position="258"/>
    </location>
</feature>
<comment type="similarity">
    <text evidence="4">Belongs to the SEC23/SEC24 family. SEC24 subfamily.</text>
</comment>
<dbReference type="SUPFAM" id="SSF53300">
    <property type="entry name" value="vWA-like"/>
    <property type="match status" value="1"/>
</dbReference>
<keyword evidence="8" id="KW-0931">ER-Golgi transport</keyword>
<reference evidence="18" key="2">
    <citation type="submission" date="2020-01" db="EMBL/GenBank/DDBJ databases">
        <authorList>
            <person name="Perkins V."/>
            <person name="Lessard M.-H."/>
            <person name="Dugat-Bony E."/>
            <person name="Frenette M."/>
            <person name="Labrie S."/>
        </authorList>
    </citation>
    <scope>NUCLEOTIDE SEQUENCE</scope>
    <source>
        <strain evidence="18">LMA-70</strain>
    </source>
</reference>
<evidence type="ECO:0000256" key="7">
    <source>
        <dbReference type="ARBA" id="ARBA00022824"/>
    </source>
</evidence>
<feature type="compositionally biased region" description="Low complexity" evidence="12">
    <location>
        <begin position="1"/>
        <end position="18"/>
    </location>
</feature>
<dbReference type="Gene3D" id="3.40.20.10">
    <property type="entry name" value="Severin"/>
    <property type="match status" value="1"/>
</dbReference>
<evidence type="ECO:0000256" key="11">
    <source>
        <dbReference type="ARBA" id="ARBA00023136"/>
    </source>
</evidence>
<keyword evidence="10" id="KW-0333">Golgi apparatus</keyword>
<dbReference type="InterPro" id="IPR036180">
    <property type="entry name" value="Gelsolin-like_dom_sf"/>
</dbReference>
<keyword evidence="6" id="KW-0963">Cytoplasm</keyword>
<accession>A0A9P5KT19</accession>
<evidence type="ECO:0000256" key="3">
    <source>
        <dbReference type="ARBA" id="ARBA00004586"/>
    </source>
</evidence>
<dbReference type="InterPro" id="IPR036174">
    <property type="entry name" value="Znf_Sec23_Sec24_sf"/>
</dbReference>
<dbReference type="GO" id="GO:0006886">
    <property type="term" value="P:intracellular protein transport"/>
    <property type="evidence" value="ECO:0007669"/>
    <property type="project" value="InterPro"/>
</dbReference>
<dbReference type="InterPro" id="IPR029006">
    <property type="entry name" value="ADF-H/Gelsolin-like_dom_sf"/>
</dbReference>
<dbReference type="GO" id="GO:0070971">
    <property type="term" value="C:endoplasmic reticulum exit site"/>
    <property type="evidence" value="ECO:0007669"/>
    <property type="project" value="TreeGrafter"/>
</dbReference>
<keyword evidence="9" id="KW-0653">Protein transport</keyword>
<feature type="compositionally biased region" description="Low complexity" evidence="12">
    <location>
        <begin position="69"/>
        <end position="78"/>
    </location>
</feature>
<dbReference type="PANTHER" id="PTHR13803:SF39">
    <property type="entry name" value="SECRETORY 24AB, ISOFORM A"/>
    <property type="match status" value="1"/>
</dbReference>
<evidence type="ECO:0000256" key="8">
    <source>
        <dbReference type="ARBA" id="ARBA00022892"/>
    </source>
</evidence>
<keyword evidence="7" id="KW-0256">Endoplasmic reticulum</keyword>
<evidence type="ECO:0000259" key="13">
    <source>
        <dbReference type="Pfam" id="PF00626"/>
    </source>
</evidence>
<comment type="caution">
    <text evidence="18">The sequence shown here is derived from an EMBL/GenBank/DDBJ whole genome shotgun (WGS) entry which is preliminary data.</text>
</comment>
<evidence type="ECO:0000259" key="17">
    <source>
        <dbReference type="Pfam" id="PF08033"/>
    </source>
</evidence>
<evidence type="ECO:0000259" key="14">
    <source>
        <dbReference type="Pfam" id="PF04810"/>
    </source>
</evidence>
<dbReference type="Gene3D" id="1.20.120.730">
    <property type="entry name" value="Sec23/Sec24 helical domain"/>
    <property type="match status" value="1"/>
</dbReference>
<feature type="domain" description="Sec23/Sec24 trunk" evidence="15">
    <location>
        <begin position="297"/>
        <end position="535"/>
    </location>
</feature>
<evidence type="ECO:0000259" key="15">
    <source>
        <dbReference type="Pfam" id="PF04811"/>
    </source>
</evidence>
<dbReference type="GO" id="GO:0090110">
    <property type="term" value="P:COPII-coated vesicle cargo loading"/>
    <property type="evidence" value="ECO:0007669"/>
    <property type="project" value="TreeGrafter"/>
</dbReference>
<feature type="domain" description="Sec23/Sec24 beta-sandwich" evidence="17">
    <location>
        <begin position="542"/>
        <end position="625"/>
    </location>
</feature>
<dbReference type="InterPro" id="IPR036465">
    <property type="entry name" value="vWFA_dom_sf"/>
</dbReference>
<dbReference type="InterPro" id="IPR006900">
    <property type="entry name" value="Sec23/24_helical_dom"/>
</dbReference>
<evidence type="ECO:0000259" key="16">
    <source>
        <dbReference type="Pfam" id="PF04815"/>
    </source>
</evidence>
<reference evidence="18" key="1">
    <citation type="journal article" date="2020" name="Front. Microbiol.">
        <title>Phenotypic and Genetic Characterization of the Cheese Ripening Yeast Geotrichum candidum.</title>
        <authorList>
            <person name="Perkins V."/>
            <person name="Vignola S."/>
            <person name="Lessard M.H."/>
            <person name="Plante P.L."/>
            <person name="Corbeil J."/>
            <person name="Dugat-Bony E."/>
            <person name="Frenette M."/>
            <person name="Labrie S."/>
        </authorList>
    </citation>
    <scope>NUCLEOTIDE SEQUENCE</scope>
    <source>
        <strain evidence="18">LMA-70</strain>
    </source>
</reference>
<dbReference type="EMBL" id="QQZK01000035">
    <property type="protein sequence ID" value="KAF5101729.1"/>
    <property type="molecule type" value="Genomic_DNA"/>
</dbReference>
<evidence type="ECO:0000313" key="18">
    <source>
        <dbReference type="EMBL" id="KAF5101729.1"/>
    </source>
</evidence>
<evidence type="ECO:0000256" key="9">
    <source>
        <dbReference type="ARBA" id="ARBA00022927"/>
    </source>
</evidence>
<dbReference type="GO" id="GO:0000139">
    <property type="term" value="C:Golgi membrane"/>
    <property type="evidence" value="ECO:0007669"/>
    <property type="project" value="UniProtKB-SubCell"/>
</dbReference>
<dbReference type="Pfam" id="PF04815">
    <property type="entry name" value="Sec23_helical"/>
    <property type="match status" value="1"/>
</dbReference>
<dbReference type="AlphaFoldDB" id="A0A9P5KT19"/>
<dbReference type="SUPFAM" id="SSF81811">
    <property type="entry name" value="Helical domain of Sec23/24"/>
    <property type="match status" value="1"/>
</dbReference>
<dbReference type="GO" id="GO:0000149">
    <property type="term" value="F:SNARE binding"/>
    <property type="evidence" value="ECO:0007669"/>
    <property type="project" value="TreeGrafter"/>
</dbReference>
<dbReference type="SUPFAM" id="SSF82754">
    <property type="entry name" value="C-terminal, gelsolin-like domain of Sec23/24"/>
    <property type="match status" value="1"/>
</dbReference>
<comment type="subcellular location">
    <subcellularLocation>
        <location evidence="2">Cytoplasm</location>
    </subcellularLocation>
    <subcellularLocation>
        <location evidence="3">Endoplasmic reticulum membrane</location>
    </subcellularLocation>
    <subcellularLocation>
        <location evidence="1">Golgi apparatus membrane</location>
    </subcellularLocation>
</comment>
<keyword evidence="11" id="KW-0472">Membrane</keyword>
<dbReference type="GO" id="GO:0005789">
    <property type="term" value="C:endoplasmic reticulum membrane"/>
    <property type="evidence" value="ECO:0007669"/>
    <property type="project" value="UniProtKB-SubCell"/>
</dbReference>
<dbReference type="InterPro" id="IPR041742">
    <property type="entry name" value="Sec24-like_trunk_dom"/>
</dbReference>
<dbReference type="InterPro" id="IPR050550">
    <property type="entry name" value="SEC23_SEC24_subfamily"/>
</dbReference>
<feature type="domain" description="Sec23/Sec24 helical" evidence="16">
    <location>
        <begin position="636"/>
        <end position="739"/>
    </location>
</feature>
<dbReference type="Gene3D" id="2.60.40.1670">
    <property type="entry name" value="beta-sandwich domain of Sec23/24"/>
    <property type="match status" value="1"/>
</dbReference>
<evidence type="ECO:0000256" key="10">
    <source>
        <dbReference type="ARBA" id="ARBA00023034"/>
    </source>
</evidence>
<evidence type="ECO:0008006" key="20">
    <source>
        <dbReference type="Google" id="ProtNLM"/>
    </source>
</evidence>
<evidence type="ECO:0000256" key="5">
    <source>
        <dbReference type="ARBA" id="ARBA00022448"/>
    </source>
</evidence>
<keyword evidence="5" id="KW-0813">Transport</keyword>
<dbReference type="Pfam" id="PF00626">
    <property type="entry name" value="Gelsolin"/>
    <property type="match status" value="1"/>
</dbReference>
<dbReference type="Gene3D" id="3.40.50.410">
    <property type="entry name" value="von Willebrand factor, type A domain"/>
    <property type="match status" value="1"/>
</dbReference>
<evidence type="ECO:0000256" key="12">
    <source>
        <dbReference type="SAM" id="MobiDB-lite"/>
    </source>
</evidence>
<dbReference type="GO" id="GO:0008270">
    <property type="term" value="F:zinc ion binding"/>
    <property type="evidence" value="ECO:0007669"/>
    <property type="project" value="InterPro"/>
</dbReference>
<dbReference type="Gene3D" id="2.30.30.380">
    <property type="entry name" value="Zn-finger domain of Sec23/24"/>
    <property type="match status" value="1"/>
</dbReference>
<evidence type="ECO:0000256" key="1">
    <source>
        <dbReference type="ARBA" id="ARBA00004394"/>
    </source>
</evidence>
<feature type="domain" description="Gelsolin-like" evidence="13">
    <location>
        <begin position="766"/>
        <end position="833"/>
    </location>
</feature>
<dbReference type="InterPro" id="IPR036175">
    <property type="entry name" value="Sec23/24_helical_dom_sf"/>
</dbReference>
<dbReference type="SUPFAM" id="SSF82919">
    <property type="entry name" value="Zn-finger domain of Sec23/24"/>
    <property type="match status" value="1"/>
</dbReference>
<dbReference type="SUPFAM" id="SSF81995">
    <property type="entry name" value="beta-sandwich domain of Sec23/24"/>
    <property type="match status" value="1"/>
</dbReference>
<name>A0A9P5KT19_GEOCN</name>
<evidence type="ECO:0000256" key="4">
    <source>
        <dbReference type="ARBA" id="ARBA00008334"/>
    </source>
</evidence>
<dbReference type="CDD" id="cd01479">
    <property type="entry name" value="Sec24-like"/>
    <property type="match status" value="1"/>
</dbReference>
<feature type="region of interest" description="Disordered" evidence="12">
    <location>
        <begin position="1"/>
        <end position="108"/>
    </location>
</feature>
<evidence type="ECO:0000256" key="6">
    <source>
        <dbReference type="ARBA" id="ARBA00022490"/>
    </source>
</evidence>
<dbReference type="InterPro" id="IPR012990">
    <property type="entry name" value="Beta-sandwich_Sec23_24"/>
</dbReference>
<dbReference type="InterPro" id="IPR007123">
    <property type="entry name" value="Gelsolin-like_dom"/>
</dbReference>
<evidence type="ECO:0000313" key="19">
    <source>
        <dbReference type="Proteomes" id="UP000750522"/>
    </source>
</evidence>
<dbReference type="PANTHER" id="PTHR13803">
    <property type="entry name" value="SEC24-RELATED PROTEIN"/>
    <property type="match status" value="1"/>
</dbReference>
<dbReference type="Proteomes" id="UP000750522">
    <property type="component" value="Unassembled WGS sequence"/>
</dbReference>
<dbReference type="GO" id="GO:0030127">
    <property type="term" value="C:COPII vesicle coat"/>
    <property type="evidence" value="ECO:0007669"/>
    <property type="project" value="InterPro"/>
</dbReference>
<gene>
    <name evidence="18" type="ORF">DV451_002092</name>
</gene>
<protein>
    <recommendedName>
        <fullName evidence="20">Protein transport protein SEC24</fullName>
    </recommendedName>
</protein>
<evidence type="ECO:0000256" key="2">
    <source>
        <dbReference type="ARBA" id="ARBA00004496"/>
    </source>
</evidence>
<proteinExistence type="inferred from homology"/>
<dbReference type="Pfam" id="PF04810">
    <property type="entry name" value="zf-Sec23_Sec24"/>
    <property type="match status" value="1"/>
</dbReference>
<dbReference type="Pfam" id="PF08033">
    <property type="entry name" value="Sec23_BS"/>
    <property type="match status" value="1"/>
</dbReference>
<sequence length="898" mass="98486">MSQYGGYQEGYYQQQPEQASPVPSETPIDQGAQPSHHKKRHYPQQQYDFSSKPAAPAIPQGGYPGAPGYGAQPGSSAPNAVFTPAAQIPGPTPTNYGQPDQLAGQFGGMSLGGGAAPVAPGYGNQATGALPLNQLYNVDLLASIPPPITDLALPPPPVILPPGATINGNPEASASFEYIRSTLNVVPTSNSLLKKSKLPFAINIRPYTSLLDSTAPVVSTPDFTVCRCRRCRSYINPFVTLIQNRWKCNICGLNNDIPAGLFYDEMNHITYDQYTRPELNHGVIEFLAPPQYMNRTPQPPIYVFVLDVSVSSIKNGLLATAARTILESLDRLPNDAGETQVGFVAVDSKIHYFTLPTEEEAESSMLVISDLDDPFLPAPSGLLGNITKARKSIESLLGKLGEIFQNNLDTKSALGSGMTAAHKILSKTGGKIICLTSTLPNAGIAKLESREDPKLLGTNKETSLLQTASSFYKSFAIDCNKSQVSVDMFLFSKQYQDVASLSNLPRFTAGQTYFYPGWSADRAEDAIKFAHEFGEHLSQDIGLEAVMRVRCSSEINLTAYYGNFFSRSSDLSSFPSFPRDQSYIVEATIDETITKPFVNFQVAVLHTTSHGERRIRVLTFALPTSSNLQDIYASADQLAITSYFTHKAVESTLSHGLQSARDYLKNKLYDIFQTYKKDLIATNTGSSSPLQLCANLRMLPLLVNALIKNVGLRNSARIPSDMRSAALCLLSTMPIKYLIKYIHPDFFSLFDMPDEAGLPNEETGEIVLPPKLNLSGERLVPHGLYLIDDGQTIFIWIGRDVVPQLCLDAFGVPSLDALPTGKTEFPECDSPLNMRIRSIIAKLREKKDAITWPYIFFIKESGDPSLRLWASTMLIEDRAEDAPSYYNMLTSIRDKLNA</sequence>
<dbReference type="InterPro" id="IPR006895">
    <property type="entry name" value="Znf_Sec23_Sec24"/>
</dbReference>
<organism evidence="18 19">
    <name type="scientific">Geotrichum candidum</name>
    <name type="common">Oospora lactis</name>
    <name type="synonym">Dipodascus geotrichum</name>
    <dbReference type="NCBI Taxonomy" id="1173061"/>
    <lineage>
        <taxon>Eukaryota</taxon>
        <taxon>Fungi</taxon>
        <taxon>Dikarya</taxon>
        <taxon>Ascomycota</taxon>
        <taxon>Saccharomycotina</taxon>
        <taxon>Dipodascomycetes</taxon>
        <taxon>Dipodascales</taxon>
        <taxon>Dipodascaceae</taxon>
        <taxon>Geotrichum</taxon>
    </lineage>
</organism>
<dbReference type="InterPro" id="IPR006896">
    <property type="entry name" value="Sec23/24_trunk_dom"/>
</dbReference>
<dbReference type="Pfam" id="PF04811">
    <property type="entry name" value="Sec23_trunk"/>
    <property type="match status" value="1"/>
</dbReference>